<dbReference type="SUPFAM" id="SSF81301">
    <property type="entry name" value="Nucleotidyltransferase"/>
    <property type="match status" value="1"/>
</dbReference>
<evidence type="ECO:0000313" key="2">
    <source>
        <dbReference type="EMBL" id="GCD10520.1"/>
    </source>
</evidence>
<protein>
    <recommendedName>
        <fullName evidence="1">Polymerase nucleotidyl transferase domain-containing protein</fullName>
    </recommendedName>
</protein>
<evidence type="ECO:0000313" key="3">
    <source>
        <dbReference type="Proteomes" id="UP000287872"/>
    </source>
</evidence>
<dbReference type="InterPro" id="IPR043519">
    <property type="entry name" value="NT_sf"/>
</dbReference>
<reference evidence="2 3" key="1">
    <citation type="submission" date="2018-11" db="EMBL/GenBank/DDBJ databases">
        <title>Genome sequencing and assembly of Clostridium tagluense strain A121.</title>
        <authorList>
            <person name="Murakami T."/>
            <person name="Segawa T."/>
            <person name="Shcherbakova V.A."/>
            <person name="Mori H."/>
            <person name="Yoshimura Y."/>
        </authorList>
    </citation>
    <scope>NUCLEOTIDE SEQUENCE [LARGE SCALE GENOMIC DNA]</scope>
    <source>
        <strain evidence="2 3">A121</strain>
    </source>
</reference>
<dbReference type="EMBL" id="BHYK01000010">
    <property type="protein sequence ID" value="GCD10520.1"/>
    <property type="molecule type" value="Genomic_DNA"/>
</dbReference>
<dbReference type="OrthoDB" id="2082232at2"/>
<dbReference type="Proteomes" id="UP000287872">
    <property type="component" value="Unassembled WGS sequence"/>
</dbReference>
<name>A0A401ULW1_9CLOT</name>
<gene>
    <name evidence="2" type="ORF">Ctaglu_21430</name>
</gene>
<evidence type="ECO:0000259" key="1">
    <source>
        <dbReference type="Pfam" id="PF01909"/>
    </source>
</evidence>
<dbReference type="Pfam" id="PF01909">
    <property type="entry name" value="NTP_transf_2"/>
    <property type="match status" value="1"/>
</dbReference>
<keyword evidence="3" id="KW-1185">Reference proteome</keyword>
<dbReference type="GO" id="GO:0016779">
    <property type="term" value="F:nucleotidyltransferase activity"/>
    <property type="evidence" value="ECO:0007669"/>
    <property type="project" value="InterPro"/>
</dbReference>
<sequence>MSYPSLNHKNYIESVYRFCEKNQFSMILKGSLAKDVATKYSDIDLIILGDITRSEVDELITLYDKPIMTNFTENPKGILILVYPNNISVDLDIRGAISQEDLINSKVLLKYDKNYIVSDESVIRRGVTSDYMPNRPTWYRVLRLLHKGVIKYLSNKTDSAYNFLLEIKENLDTLNINNLKFNDNFEDDIQCIFNELCKRFEVDSQIKVLFYNLFKEF</sequence>
<dbReference type="RefSeq" id="WP_125001284.1">
    <property type="nucleotide sequence ID" value="NZ_BHYK01000010.1"/>
</dbReference>
<comment type="caution">
    <text evidence="2">The sequence shown here is derived from an EMBL/GenBank/DDBJ whole genome shotgun (WGS) entry which is preliminary data.</text>
</comment>
<proteinExistence type="predicted"/>
<dbReference type="AlphaFoldDB" id="A0A401ULW1"/>
<dbReference type="InterPro" id="IPR002934">
    <property type="entry name" value="Polymerase_NTP_transf_dom"/>
</dbReference>
<feature type="domain" description="Polymerase nucleotidyl transferase" evidence="1">
    <location>
        <begin position="18"/>
        <end position="56"/>
    </location>
</feature>
<organism evidence="2 3">
    <name type="scientific">Clostridium tagluense</name>
    <dbReference type="NCBI Taxonomy" id="360422"/>
    <lineage>
        <taxon>Bacteria</taxon>
        <taxon>Bacillati</taxon>
        <taxon>Bacillota</taxon>
        <taxon>Clostridia</taxon>
        <taxon>Eubacteriales</taxon>
        <taxon>Clostridiaceae</taxon>
        <taxon>Clostridium</taxon>
    </lineage>
</organism>
<accession>A0A401ULW1</accession>